<feature type="transmembrane region" description="Helical" evidence="6">
    <location>
        <begin position="439"/>
        <end position="461"/>
    </location>
</feature>
<feature type="transmembrane region" description="Helical" evidence="6">
    <location>
        <begin position="255"/>
        <end position="274"/>
    </location>
</feature>
<evidence type="ECO:0000256" key="2">
    <source>
        <dbReference type="ARBA" id="ARBA00010199"/>
    </source>
</evidence>
<feature type="transmembrane region" description="Helical" evidence="6">
    <location>
        <begin position="372"/>
        <end position="389"/>
    </location>
</feature>
<evidence type="ECO:0000256" key="1">
    <source>
        <dbReference type="ARBA" id="ARBA00004141"/>
    </source>
</evidence>
<dbReference type="GO" id="GO:0015297">
    <property type="term" value="F:antiporter activity"/>
    <property type="evidence" value="ECO:0007669"/>
    <property type="project" value="InterPro"/>
</dbReference>
<keyword evidence="4 6" id="KW-1133">Transmembrane helix</keyword>
<dbReference type="Proteomes" id="UP001370490">
    <property type="component" value="Unassembled WGS sequence"/>
</dbReference>
<feature type="transmembrane region" description="Helical" evidence="6">
    <location>
        <begin position="410"/>
        <end position="433"/>
    </location>
</feature>
<evidence type="ECO:0000256" key="6">
    <source>
        <dbReference type="RuleBase" id="RU004914"/>
    </source>
</evidence>
<accession>A0AAN8UZE9</accession>
<evidence type="ECO:0000313" key="7">
    <source>
        <dbReference type="EMBL" id="KAK6924790.1"/>
    </source>
</evidence>
<evidence type="ECO:0000313" key="8">
    <source>
        <dbReference type="Proteomes" id="UP001370490"/>
    </source>
</evidence>
<organism evidence="7 8">
    <name type="scientific">Dillenia turbinata</name>
    <dbReference type="NCBI Taxonomy" id="194707"/>
    <lineage>
        <taxon>Eukaryota</taxon>
        <taxon>Viridiplantae</taxon>
        <taxon>Streptophyta</taxon>
        <taxon>Embryophyta</taxon>
        <taxon>Tracheophyta</taxon>
        <taxon>Spermatophyta</taxon>
        <taxon>Magnoliopsida</taxon>
        <taxon>eudicotyledons</taxon>
        <taxon>Gunneridae</taxon>
        <taxon>Pentapetalae</taxon>
        <taxon>Dilleniales</taxon>
        <taxon>Dilleniaceae</taxon>
        <taxon>Dillenia</taxon>
    </lineage>
</organism>
<gene>
    <name evidence="7" type="ORF">RJ641_009116</name>
</gene>
<keyword evidence="3 6" id="KW-0812">Transmembrane</keyword>
<dbReference type="GO" id="GO:1990961">
    <property type="term" value="P:xenobiotic detoxification by transmembrane export across the plasma membrane"/>
    <property type="evidence" value="ECO:0007669"/>
    <property type="project" value="InterPro"/>
</dbReference>
<dbReference type="AlphaFoldDB" id="A0AAN8UZE9"/>
<protein>
    <recommendedName>
        <fullName evidence="6">Protein DETOXIFICATION</fullName>
    </recommendedName>
    <alternativeName>
        <fullName evidence="6">Multidrug and toxic compound extrusion protein</fullName>
    </alternativeName>
</protein>
<evidence type="ECO:0000256" key="5">
    <source>
        <dbReference type="ARBA" id="ARBA00023136"/>
    </source>
</evidence>
<feature type="transmembrane region" description="Helical" evidence="6">
    <location>
        <begin position="78"/>
        <end position="98"/>
    </location>
</feature>
<dbReference type="GO" id="GO:0042910">
    <property type="term" value="F:xenobiotic transmembrane transporter activity"/>
    <property type="evidence" value="ECO:0007669"/>
    <property type="project" value="InterPro"/>
</dbReference>
<comment type="caution">
    <text evidence="7">The sequence shown here is derived from an EMBL/GenBank/DDBJ whole genome shotgun (WGS) entry which is preliminary data.</text>
</comment>
<dbReference type="GO" id="GO:0016020">
    <property type="term" value="C:membrane"/>
    <property type="evidence" value="ECO:0007669"/>
    <property type="project" value="UniProtKB-SubCell"/>
</dbReference>
<comment type="subcellular location">
    <subcellularLocation>
        <location evidence="1">Membrane</location>
        <topology evidence="1">Multi-pass membrane protein</topology>
    </subcellularLocation>
</comment>
<evidence type="ECO:0000256" key="3">
    <source>
        <dbReference type="ARBA" id="ARBA00022692"/>
    </source>
</evidence>
<name>A0AAN8UZE9_9MAGN</name>
<feature type="transmembrane region" description="Helical" evidence="6">
    <location>
        <begin position="156"/>
        <end position="174"/>
    </location>
</feature>
<reference evidence="7 8" key="1">
    <citation type="submission" date="2023-12" db="EMBL/GenBank/DDBJ databases">
        <title>A high-quality genome assembly for Dillenia turbinata (Dilleniales).</title>
        <authorList>
            <person name="Chanderbali A."/>
        </authorList>
    </citation>
    <scope>NUCLEOTIDE SEQUENCE [LARGE SCALE GENOMIC DNA]</scope>
    <source>
        <strain evidence="7">LSX21</strain>
        <tissue evidence="7">Leaf</tissue>
    </source>
</reference>
<sequence>MDLGNKTRTLLSTPLIQNSEKKKWGQNLEAIGELKVQMRLAGPLVVVSFLQYSFQMISVMFVGHLGELSLSGASMATSFAGVTGFGLMLGMASALETFCGQAYGAKQYHMLGMHMQRAMLVLVLISIPIAVLWIYTEHIFVVIGQDKDISSQAGLYSRWLIPSIVPYGLLQCQFRFLQAQNNVSPLMISTGITSFVHVSACWSLVFRFGLGCKGAALANSISYWVNVLILALYIRFSSACKKTWTGFSKEGTENLFGFLSLGVPSALMVCLEFWSYEFLVLMSGFLPNPKLETSMMSISLNLISVFFRIPFGFASAVSTRVSNELGAGKPQAARLAVHVAIFLAASEGLLVNLSAVAVKGVWGYLYTGDEEVVTYLSSVMPILAVSNFMDGMQAVLSGTARGCGWQKMGALVNLGAYYLVGLPCAVLLTFFFGFGGKGLWMGIICGSGLQALLLLSINLCMNWERQAEKAMDRVDSSSIPSTDIVY</sequence>
<dbReference type="EMBL" id="JBAMMX010000016">
    <property type="protein sequence ID" value="KAK6924790.1"/>
    <property type="molecule type" value="Genomic_DNA"/>
</dbReference>
<feature type="transmembrane region" description="Helical" evidence="6">
    <location>
        <begin position="335"/>
        <end position="357"/>
    </location>
</feature>
<dbReference type="NCBIfam" id="TIGR00797">
    <property type="entry name" value="matE"/>
    <property type="match status" value="1"/>
</dbReference>
<dbReference type="CDD" id="cd13132">
    <property type="entry name" value="MATE_eukaryotic"/>
    <property type="match status" value="1"/>
</dbReference>
<proteinExistence type="inferred from homology"/>
<feature type="transmembrane region" description="Helical" evidence="6">
    <location>
        <begin position="186"/>
        <end position="210"/>
    </location>
</feature>
<evidence type="ECO:0000256" key="4">
    <source>
        <dbReference type="ARBA" id="ARBA00022989"/>
    </source>
</evidence>
<keyword evidence="8" id="KW-1185">Reference proteome</keyword>
<dbReference type="Pfam" id="PF01554">
    <property type="entry name" value="MatE"/>
    <property type="match status" value="2"/>
</dbReference>
<keyword evidence="5 6" id="KW-0472">Membrane</keyword>
<comment type="similarity">
    <text evidence="2 6">Belongs to the multi antimicrobial extrusion (MATE) (TC 2.A.66.1) family.</text>
</comment>
<feature type="transmembrane region" description="Helical" evidence="6">
    <location>
        <begin position="294"/>
        <end position="314"/>
    </location>
</feature>
<feature type="transmembrane region" description="Helical" evidence="6">
    <location>
        <begin position="44"/>
        <end position="66"/>
    </location>
</feature>
<feature type="transmembrane region" description="Helical" evidence="6">
    <location>
        <begin position="216"/>
        <end position="234"/>
    </location>
</feature>
<feature type="transmembrane region" description="Helical" evidence="6">
    <location>
        <begin position="118"/>
        <end position="136"/>
    </location>
</feature>
<dbReference type="InterPro" id="IPR045069">
    <property type="entry name" value="MATE_euk"/>
</dbReference>
<dbReference type="PANTHER" id="PTHR11206">
    <property type="entry name" value="MULTIDRUG RESISTANCE PROTEIN"/>
    <property type="match status" value="1"/>
</dbReference>
<dbReference type="InterPro" id="IPR002528">
    <property type="entry name" value="MATE_fam"/>
</dbReference>